<sequence length="207" mass="22823">VDIHPPDHRRRALRRGVHARGARRRRTLQAPRLAPGALPVRPAARARPHVGTGVGDRARRDRRGRVGAAGRGRRRGHRHPPALAHRAAPGHVRAVRLEPQPPLQRQLPHLDGVRDRLRRLLVPPHRRAALRRGVHADRALRGGGARVDLRRGVPRVQGAHPALAPAAARRARPRPALLRRGVAQRGEHLPAVRRARGRLRGEGPAAV</sequence>
<feature type="non-terminal residue" evidence="2">
    <location>
        <position position="1"/>
    </location>
</feature>
<feature type="compositionally biased region" description="Basic residues" evidence="1">
    <location>
        <begin position="7"/>
        <end position="27"/>
    </location>
</feature>
<feature type="region of interest" description="Disordered" evidence="1">
    <location>
        <begin position="1"/>
        <end position="90"/>
    </location>
</feature>
<proteinExistence type="predicted"/>
<feature type="compositionally biased region" description="Low complexity" evidence="1">
    <location>
        <begin position="81"/>
        <end position="90"/>
    </location>
</feature>
<evidence type="ECO:0000256" key="1">
    <source>
        <dbReference type="SAM" id="MobiDB-lite"/>
    </source>
</evidence>
<evidence type="ECO:0000313" key="2">
    <source>
        <dbReference type="EMBL" id="CAA9338432.1"/>
    </source>
</evidence>
<organism evidence="2">
    <name type="scientific">uncultured Gemmatimonadaceae bacterium</name>
    <dbReference type="NCBI Taxonomy" id="246130"/>
    <lineage>
        <taxon>Bacteria</taxon>
        <taxon>Pseudomonadati</taxon>
        <taxon>Gemmatimonadota</taxon>
        <taxon>Gemmatimonadia</taxon>
        <taxon>Gemmatimonadales</taxon>
        <taxon>Gemmatimonadaceae</taxon>
        <taxon>environmental samples</taxon>
    </lineage>
</organism>
<accession>A0A6J4LQT4</accession>
<protein>
    <submittedName>
        <fullName evidence="2">Uncharacterized protein</fullName>
    </submittedName>
</protein>
<name>A0A6J4LQT4_9BACT</name>
<reference evidence="2" key="1">
    <citation type="submission" date="2020-02" db="EMBL/GenBank/DDBJ databases">
        <authorList>
            <person name="Meier V. D."/>
        </authorList>
    </citation>
    <scope>NUCLEOTIDE SEQUENCE</scope>
    <source>
        <strain evidence="2">AVDCRST_MAG11</strain>
    </source>
</reference>
<gene>
    <name evidence="2" type="ORF">AVDCRST_MAG11-2856</name>
</gene>
<dbReference type="EMBL" id="CADCTU010000626">
    <property type="protein sequence ID" value="CAA9338432.1"/>
    <property type="molecule type" value="Genomic_DNA"/>
</dbReference>
<feature type="compositionally biased region" description="Basic residues" evidence="1">
    <location>
        <begin position="60"/>
        <end position="80"/>
    </location>
</feature>
<feature type="compositionally biased region" description="Low complexity" evidence="1">
    <location>
        <begin position="161"/>
        <end position="180"/>
    </location>
</feature>
<feature type="compositionally biased region" description="Low complexity" evidence="1">
    <location>
        <begin position="28"/>
        <end position="45"/>
    </location>
</feature>
<dbReference type="AlphaFoldDB" id="A0A6J4LQT4"/>
<feature type="region of interest" description="Disordered" evidence="1">
    <location>
        <begin position="159"/>
        <end position="207"/>
    </location>
</feature>
<feature type="non-terminal residue" evidence="2">
    <location>
        <position position="207"/>
    </location>
</feature>